<dbReference type="InterPro" id="IPR007492">
    <property type="entry name" value="LytTR_DNA-bd_dom"/>
</dbReference>
<dbReference type="GO" id="GO:0000156">
    <property type="term" value="F:phosphorelay response regulator activity"/>
    <property type="evidence" value="ECO:0007669"/>
    <property type="project" value="TreeGrafter"/>
</dbReference>
<dbReference type="STRING" id="1297742.A176_005331"/>
<evidence type="ECO:0000259" key="3">
    <source>
        <dbReference type="PROSITE" id="PS50110"/>
    </source>
</evidence>
<gene>
    <name evidence="5" type="ORF">A176_005331</name>
</gene>
<dbReference type="EMBL" id="CP012109">
    <property type="protein sequence ID" value="AKQ68419.1"/>
    <property type="molecule type" value="Genomic_DNA"/>
</dbReference>
<dbReference type="InterPro" id="IPR001789">
    <property type="entry name" value="Sig_transdc_resp-reg_receiver"/>
</dbReference>
<dbReference type="GO" id="GO:0000976">
    <property type="term" value="F:transcription cis-regulatory region binding"/>
    <property type="evidence" value="ECO:0007669"/>
    <property type="project" value="TreeGrafter"/>
</dbReference>
<dbReference type="Gene3D" id="2.40.50.1020">
    <property type="entry name" value="LytTr DNA-binding domain"/>
    <property type="match status" value="1"/>
</dbReference>
<feature type="domain" description="HTH LytTR-type" evidence="4">
    <location>
        <begin position="165"/>
        <end position="247"/>
    </location>
</feature>
<dbReference type="InterPro" id="IPR011006">
    <property type="entry name" value="CheY-like_superfamily"/>
</dbReference>
<keyword evidence="2" id="KW-0597">Phosphoprotein</keyword>
<evidence type="ECO:0000256" key="1">
    <source>
        <dbReference type="ARBA" id="ARBA00023125"/>
    </source>
</evidence>
<dbReference type="GO" id="GO:0032993">
    <property type="term" value="C:protein-DNA complex"/>
    <property type="evidence" value="ECO:0007669"/>
    <property type="project" value="TreeGrafter"/>
</dbReference>
<evidence type="ECO:0000256" key="2">
    <source>
        <dbReference type="PROSITE-ProRule" id="PRU00169"/>
    </source>
</evidence>
<dbReference type="eggNOG" id="COG3279">
    <property type="taxonomic scope" value="Bacteria"/>
</dbReference>
<dbReference type="Pfam" id="PF00072">
    <property type="entry name" value="Response_reg"/>
    <property type="match status" value="1"/>
</dbReference>
<dbReference type="SUPFAM" id="SSF52172">
    <property type="entry name" value="CheY-like"/>
    <property type="match status" value="1"/>
</dbReference>
<keyword evidence="6" id="KW-1185">Reference proteome</keyword>
<sequence>MTSPLRALLVDDERLARVELRELLAPHPQVQVVGEADGVAAALAQIEALRPSLLFLDVQMPGEGGFELLAQLRECPFDVVFVTAYDAHALRAFEVNALDYLLKPVHPERLARTLARLTVREQGTPEPTQGPVRQKLVEGDMLFLENGARSRFVRVDQIVCLCGAGDYAEVVTADGVRTLSPRPLKEWEQRLPARTFARIHRSALVNLTYVERVDRGLGGGGEVIVRGVPEPLPLSRGHASALRERFG</sequence>
<dbReference type="RefSeq" id="WP_002639287.1">
    <property type="nucleotide sequence ID" value="NZ_CP012109.1"/>
</dbReference>
<name>A0A0H4X001_9BACT</name>
<protein>
    <submittedName>
        <fullName evidence="5">Two component transcriptional regulator, LytTR family</fullName>
    </submittedName>
</protein>
<keyword evidence="1" id="KW-0238">DNA-binding</keyword>
<dbReference type="GO" id="GO:0006355">
    <property type="term" value="P:regulation of DNA-templated transcription"/>
    <property type="evidence" value="ECO:0007669"/>
    <property type="project" value="TreeGrafter"/>
</dbReference>
<feature type="modified residue" description="4-aspartylphosphate" evidence="2">
    <location>
        <position position="57"/>
    </location>
</feature>
<dbReference type="PANTHER" id="PTHR48111:SF69">
    <property type="entry name" value="RESPONSE REGULATOR RECEIVER"/>
    <property type="match status" value="1"/>
</dbReference>
<dbReference type="Gene3D" id="3.40.50.2300">
    <property type="match status" value="1"/>
</dbReference>
<dbReference type="OrthoDB" id="1490554at2"/>
<dbReference type="GO" id="GO:0005829">
    <property type="term" value="C:cytosol"/>
    <property type="evidence" value="ECO:0007669"/>
    <property type="project" value="TreeGrafter"/>
</dbReference>
<dbReference type="Proteomes" id="UP000009026">
    <property type="component" value="Chromosome"/>
</dbReference>
<accession>A0A0H4X001</accession>
<dbReference type="SMART" id="SM00850">
    <property type="entry name" value="LytTR"/>
    <property type="match status" value="1"/>
</dbReference>
<dbReference type="PANTHER" id="PTHR48111">
    <property type="entry name" value="REGULATOR OF RPOS"/>
    <property type="match status" value="1"/>
</dbReference>
<feature type="domain" description="Response regulatory" evidence="3">
    <location>
        <begin position="6"/>
        <end position="118"/>
    </location>
</feature>
<dbReference type="InterPro" id="IPR039420">
    <property type="entry name" value="WalR-like"/>
</dbReference>
<dbReference type="PATRIC" id="fig|1297742.4.peg.5417"/>
<dbReference type="AlphaFoldDB" id="A0A0H4X001"/>
<dbReference type="Pfam" id="PF04397">
    <property type="entry name" value="LytTR"/>
    <property type="match status" value="1"/>
</dbReference>
<organism evidence="5 6">
    <name type="scientific">Pseudomyxococcus hansupus</name>
    <dbReference type="NCBI Taxonomy" id="1297742"/>
    <lineage>
        <taxon>Bacteria</taxon>
        <taxon>Pseudomonadati</taxon>
        <taxon>Myxococcota</taxon>
        <taxon>Myxococcia</taxon>
        <taxon>Myxococcales</taxon>
        <taxon>Cystobacterineae</taxon>
        <taxon>Myxococcaceae</taxon>
        <taxon>Pseudomyxococcus</taxon>
    </lineage>
</organism>
<reference evidence="5 6" key="1">
    <citation type="journal article" date="2016" name="PLoS ONE">
        <title>Complete Genome Sequence and Comparative Genomics of a Novel Myxobacterium Myxococcus hansupus.</title>
        <authorList>
            <person name="Sharma G."/>
            <person name="Narwani T."/>
            <person name="Subramanian S."/>
        </authorList>
    </citation>
    <scope>NUCLEOTIDE SEQUENCE [LARGE SCALE GENOMIC DNA]</scope>
    <source>
        <strain evidence="6">mixupus</strain>
    </source>
</reference>
<evidence type="ECO:0000313" key="5">
    <source>
        <dbReference type="EMBL" id="AKQ68419.1"/>
    </source>
</evidence>
<dbReference type="PROSITE" id="PS50930">
    <property type="entry name" value="HTH_LYTTR"/>
    <property type="match status" value="1"/>
</dbReference>
<dbReference type="KEGG" id="mym:A176_005331"/>
<dbReference type="SMART" id="SM00448">
    <property type="entry name" value="REC"/>
    <property type="match status" value="1"/>
</dbReference>
<proteinExistence type="predicted"/>
<evidence type="ECO:0000259" key="4">
    <source>
        <dbReference type="PROSITE" id="PS50930"/>
    </source>
</evidence>
<dbReference type="PROSITE" id="PS50110">
    <property type="entry name" value="RESPONSE_REGULATORY"/>
    <property type="match status" value="1"/>
</dbReference>
<evidence type="ECO:0000313" key="6">
    <source>
        <dbReference type="Proteomes" id="UP000009026"/>
    </source>
</evidence>